<dbReference type="SUPFAM" id="SSF161098">
    <property type="entry name" value="MetI-like"/>
    <property type="match status" value="1"/>
</dbReference>
<dbReference type="GO" id="GO:0005886">
    <property type="term" value="C:plasma membrane"/>
    <property type="evidence" value="ECO:0007669"/>
    <property type="project" value="UniProtKB-SubCell"/>
</dbReference>
<feature type="domain" description="ABC transmembrane type-1" evidence="10">
    <location>
        <begin position="81"/>
        <end position="300"/>
    </location>
</feature>
<evidence type="ECO:0000256" key="4">
    <source>
        <dbReference type="ARBA" id="ARBA00022448"/>
    </source>
</evidence>
<feature type="transmembrane region" description="Helical" evidence="9">
    <location>
        <begin position="126"/>
        <end position="146"/>
    </location>
</feature>
<dbReference type="PANTHER" id="PTHR43470">
    <property type="entry name" value="PHOSPHATE TRANSPORT SYSTEM PERMEASE PROTEIN PSTA-RELATED"/>
    <property type="match status" value="1"/>
</dbReference>
<evidence type="ECO:0000256" key="5">
    <source>
        <dbReference type="ARBA" id="ARBA00022475"/>
    </source>
</evidence>
<gene>
    <name evidence="11" type="primary">pstA</name>
    <name evidence="11" type="ORF">MNODULE_04365</name>
</gene>
<evidence type="ECO:0000313" key="11">
    <source>
        <dbReference type="EMBL" id="NKE69976.1"/>
    </source>
</evidence>
<keyword evidence="4" id="KW-0813">Transport</keyword>
<proteinExistence type="inferred from homology"/>
<dbReference type="InterPro" id="IPR000515">
    <property type="entry name" value="MetI-like"/>
</dbReference>
<dbReference type="EMBL" id="VTOW01000001">
    <property type="protein sequence ID" value="NKE69976.1"/>
    <property type="molecule type" value="Genomic_DNA"/>
</dbReference>
<comment type="similarity">
    <text evidence="2 9">Belongs to the binding-protein-dependent transport system permease family. CysTW subfamily.</text>
</comment>
<evidence type="ECO:0000256" key="9">
    <source>
        <dbReference type="RuleBase" id="RU363043"/>
    </source>
</evidence>
<evidence type="ECO:0000256" key="8">
    <source>
        <dbReference type="ARBA" id="ARBA00023136"/>
    </source>
</evidence>
<feature type="transmembrane region" description="Helical" evidence="9">
    <location>
        <begin position="85"/>
        <end position="106"/>
    </location>
</feature>
<evidence type="ECO:0000256" key="3">
    <source>
        <dbReference type="ARBA" id="ARBA00016864"/>
    </source>
</evidence>
<dbReference type="Gene3D" id="1.10.3720.10">
    <property type="entry name" value="MetI-like"/>
    <property type="match status" value="1"/>
</dbReference>
<dbReference type="Pfam" id="PF00528">
    <property type="entry name" value="BPD_transp_1"/>
    <property type="match status" value="1"/>
</dbReference>
<dbReference type="PROSITE" id="PS50928">
    <property type="entry name" value="ABC_TM1"/>
    <property type="match status" value="1"/>
</dbReference>
<feature type="transmembrane region" description="Helical" evidence="9">
    <location>
        <begin position="28"/>
        <end position="49"/>
    </location>
</feature>
<dbReference type="GO" id="GO:0005315">
    <property type="term" value="F:phosphate transmembrane transporter activity"/>
    <property type="evidence" value="ECO:0007669"/>
    <property type="project" value="InterPro"/>
</dbReference>
<organism evidence="11 12">
    <name type="scientific">Candidatus Manganitrophus noduliformans</name>
    <dbReference type="NCBI Taxonomy" id="2606439"/>
    <lineage>
        <taxon>Bacteria</taxon>
        <taxon>Pseudomonadati</taxon>
        <taxon>Nitrospirota</taxon>
        <taxon>Nitrospiria</taxon>
        <taxon>Candidatus Troglogloeales</taxon>
        <taxon>Candidatus Manganitrophaceae</taxon>
        <taxon>Candidatus Manganitrophus</taxon>
    </lineage>
</organism>
<keyword evidence="5 9" id="KW-1003">Cell membrane</keyword>
<dbReference type="AlphaFoldDB" id="A0A7X6DMJ7"/>
<dbReference type="NCBIfam" id="TIGR00974">
    <property type="entry name" value="3a0107s02c"/>
    <property type="match status" value="1"/>
</dbReference>
<comment type="caution">
    <text evidence="11">The sequence shown here is derived from an EMBL/GenBank/DDBJ whole genome shotgun (WGS) entry which is preliminary data.</text>
</comment>
<name>A0A7X6DMJ7_9BACT</name>
<evidence type="ECO:0000256" key="1">
    <source>
        <dbReference type="ARBA" id="ARBA00004651"/>
    </source>
</evidence>
<evidence type="ECO:0000256" key="7">
    <source>
        <dbReference type="ARBA" id="ARBA00022989"/>
    </source>
</evidence>
<dbReference type="InterPro" id="IPR035906">
    <property type="entry name" value="MetI-like_sf"/>
</dbReference>
<evidence type="ECO:0000256" key="2">
    <source>
        <dbReference type="ARBA" id="ARBA00007069"/>
    </source>
</evidence>
<feature type="transmembrane region" description="Helical" evidence="9">
    <location>
        <begin position="152"/>
        <end position="170"/>
    </location>
</feature>
<dbReference type="GO" id="GO:0035435">
    <property type="term" value="P:phosphate ion transmembrane transport"/>
    <property type="evidence" value="ECO:0007669"/>
    <property type="project" value="InterPro"/>
</dbReference>
<dbReference type="RefSeq" id="WP_168058251.1">
    <property type="nucleotide sequence ID" value="NZ_VTOW01000001.1"/>
</dbReference>
<feature type="transmembrane region" description="Helical" evidence="9">
    <location>
        <begin position="225"/>
        <end position="244"/>
    </location>
</feature>
<evidence type="ECO:0000313" key="12">
    <source>
        <dbReference type="Proteomes" id="UP000534783"/>
    </source>
</evidence>
<dbReference type="InterPro" id="IPR005672">
    <property type="entry name" value="Phosphate_PstA"/>
</dbReference>
<keyword evidence="7 9" id="KW-1133">Transmembrane helix</keyword>
<accession>A0A7X6DMJ7</accession>
<keyword evidence="12" id="KW-1185">Reference proteome</keyword>
<evidence type="ECO:0000256" key="6">
    <source>
        <dbReference type="ARBA" id="ARBA00022692"/>
    </source>
</evidence>
<dbReference type="Proteomes" id="UP000534783">
    <property type="component" value="Unassembled WGS sequence"/>
</dbReference>
<keyword evidence="6 9" id="KW-0812">Transmembrane</keyword>
<comment type="subcellular location">
    <subcellularLocation>
        <location evidence="1 9">Cell membrane</location>
        <topology evidence="1 9">Multi-pass membrane protein</topology>
    </subcellularLocation>
</comment>
<sequence length="313" mass="34292">MSVPEAARPEAVRIEISNRKRGRLADRAFSILGLFATTIGLLVLLVLLIDVMIDGLPRLGWDFLTSYPSRKPERAGILSAWVGTAWLMVLTALITFPLGVASATYLEEYSRKSWLTGFIEINIANLAGVPSIIYGLLGLGLFVRWMNLDRSVLAGAMTLAILVLPIVILASRESIRAIPASIREASYALGASKWQTIRHQVLPAAMPGILTGTILAMSRAIGETAPLITIGALTYVAFVPTLPISPEPPFINPQGLFDPFTALPIQIFNWVSRPQRGFSINAAAGILVLLFITFVMNGIAVYLRHRYQKQIRW</sequence>
<keyword evidence="8 9" id="KW-0472">Membrane</keyword>
<feature type="transmembrane region" description="Helical" evidence="9">
    <location>
        <begin position="278"/>
        <end position="303"/>
    </location>
</feature>
<reference evidence="11 12" key="1">
    <citation type="journal article" date="2020" name="Nature">
        <title>Bacterial chemolithoautotrophy via manganese oxidation.</title>
        <authorList>
            <person name="Yu H."/>
            <person name="Leadbetter J.R."/>
        </authorList>
    </citation>
    <scope>NUCLEOTIDE SEQUENCE [LARGE SCALE GENOMIC DNA]</scope>
    <source>
        <strain evidence="11 12">Mn-1</strain>
    </source>
</reference>
<protein>
    <recommendedName>
        <fullName evidence="3 9">Phosphate transport system permease protein PstA</fullName>
    </recommendedName>
</protein>
<dbReference type="PANTHER" id="PTHR43470:SF5">
    <property type="entry name" value="PHOSPHATE TRANSPORT SYSTEM PERMEASE PROTEIN PSTA"/>
    <property type="match status" value="1"/>
</dbReference>
<evidence type="ECO:0000259" key="10">
    <source>
        <dbReference type="PROSITE" id="PS50928"/>
    </source>
</evidence>
<dbReference type="CDD" id="cd06261">
    <property type="entry name" value="TM_PBP2"/>
    <property type="match status" value="1"/>
</dbReference>